<dbReference type="InterPro" id="IPR000620">
    <property type="entry name" value="EamA_dom"/>
</dbReference>
<keyword evidence="2" id="KW-0812">Transmembrane</keyword>
<sequence length="262" mass="27099">MASRRSSALGVVAVAYPTSVIGMALLALVVPGDSTYAGLAWGAASGAVMAFAIWWFYLALAAGPISVVSPVTAVLVAAIPVVVGVAQGEQPQGWAWAGIALGLAAVVMVSCDLTGKQRRVQPATLVLAIAAGTAFALSFVLTAEIPTGSGMLPLVAARATATLVVFTFLVTQHRGRQAVPWSQRLRSWAVPVLIGLVDVVANVAMYFTFQFGDLALGSLVIALYSAFTVALAVLVLREHIHRIQIWGLLAAVCSVLLVHAGA</sequence>
<protein>
    <submittedName>
        <fullName evidence="4">EamA family transporter</fullName>
    </submittedName>
</protein>
<feature type="transmembrane region" description="Helical" evidence="2">
    <location>
        <begin position="67"/>
        <end position="87"/>
    </location>
</feature>
<keyword evidence="2" id="KW-1133">Transmembrane helix</keyword>
<feature type="transmembrane region" description="Helical" evidence="2">
    <location>
        <begin position="215"/>
        <end position="236"/>
    </location>
</feature>
<comment type="caution">
    <text evidence="4">The sequence shown here is derived from an EMBL/GenBank/DDBJ whole genome shotgun (WGS) entry which is preliminary data.</text>
</comment>
<keyword evidence="2" id="KW-0472">Membrane</keyword>
<name>A0A4Z1BNE4_9ACTN</name>
<dbReference type="RefSeq" id="WP_135837365.1">
    <property type="nucleotide sequence ID" value="NZ_SRRO01000001.1"/>
</dbReference>
<evidence type="ECO:0000256" key="2">
    <source>
        <dbReference type="SAM" id="Phobius"/>
    </source>
</evidence>
<keyword evidence="5" id="KW-1185">Reference proteome</keyword>
<evidence type="ECO:0000256" key="1">
    <source>
        <dbReference type="ARBA" id="ARBA00007362"/>
    </source>
</evidence>
<accession>A0A4Z1BNE4</accession>
<dbReference type="SUPFAM" id="SSF103481">
    <property type="entry name" value="Multidrug resistance efflux transporter EmrE"/>
    <property type="match status" value="2"/>
</dbReference>
<evidence type="ECO:0000313" key="4">
    <source>
        <dbReference type="EMBL" id="TGN62821.1"/>
    </source>
</evidence>
<organism evidence="4 5">
    <name type="scientific">Nocardioides eburneiflavus</name>
    <dbReference type="NCBI Taxonomy" id="2518372"/>
    <lineage>
        <taxon>Bacteria</taxon>
        <taxon>Bacillati</taxon>
        <taxon>Actinomycetota</taxon>
        <taxon>Actinomycetes</taxon>
        <taxon>Propionibacteriales</taxon>
        <taxon>Nocardioidaceae</taxon>
        <taxon>Nocardioides</taxon>
    </lineage>
</organism>
<feature type="domain" description="EamA" evidence="3">
    <location>
        <begin position="125"/>
        <end position="258"/>
    </location>
</feature>
<dbReference type="Proteomes" id="UP000297496">
    <property type="component" value="Unassembled WGS sequence"/>
</dbReference>
<dbReference type="Pfam" id="PF00892">
    <property type="entry name" value="EamA"/>
    <property type="match status" value="1"/>
</dbReference>
<feature type="transmembrane region" description="Helical" evidence="2">
    <location>
        <begin position="7"/>
        <end position="30"/>
    </location>
</feature>
<feature type="transmembrane region" description="Helical" evidence="2">
    <location>
        <begin position="125"/>
        <end position="145"/>
    </location>
</feature>
<feature type="transmembrane region" description="Helical" evidence="2">
    <location>
        <begin position="243"/>
        <end position="261"/>
    </location>
</feature>
<dbReference type="AlphaFoldDB" id="A0A4Z1BNE4"/>
<feature type="transmembrane region" description="Helical" evidence="2">
    <location>
        <begin position="36"/>
        <end position="60"/>
    </location>
</feature>
<dbReference type="OrthoDB" id="68076at2"/>
<gene>
    <name evidence="4" type="ORF">EXE59_01805</name>
</gene>
<dbReference type="EMBL" id="SRRO01000001">
    <property type="protein sequence ID" value="TGN62821.1"/>
    <property type="molecule type" value="Genomic_DNA"/>
</dbReference>
<reference evidence="4 5" key="1">
    <citation type="submission" date="2019-04" db="EMBL/GenBank/DDBJ databases">
        <title>Three New Species of Nocardioides, Nocardioides euryhalodurans sp. nov., Nocardioides seonyuensis sp. nov. and Nocardioides eburneoflavus sp. nov. Isolated from Soil.</title>
        <authorList>
            <person name="Roh S.G."/>
            <person name="Lee C."/>
            <person name="Kim M.-K."/>
            <person name="Kim S.B."/>
        </authorList>
    </citation>
    <scope>NUCLEOTIDE SEQUENCE [LARGE SCALE GENOMIC DNA]</scope>
    <source>
        <strain evidence="4 5">MMS17-SY213</strain>
    </source>
</reference>
<feature type="transmembrane region" description="Helical" evidence="2">
    <location>
        <begin position="190"/>
        <end position="209"/>
    </location>
</feature>
<evidence type="ECO:0000313" key="5">
    <source>
        <dbReference type="Proteomes" id="UP000297496"/>
    </source>
</evidence>
<dbReference type="InterPro" id="IPR037185">
    <property type="entry name" value="EmrE-like"/>
</dbReference>
<feature type="transmembrane region" description="Helical" evidence="2">
    <location>
        <begin position="151"/>
        <end position="170"/>
    </location>
</feature>
<comment type="similarity">
    <text evidence="1">Belongs to the EamA transporter family.</text>
</comment>
<feature type="transmembrane region" description="Helical" evidence="2">
    <location>
        <begin position="93"/>
        <end position="113"/>
    </location>
</feature>
<dbReference type="GO" id="GO:0016020">
    <property type="term" value="C:membrane"/>
    <property type="evidence" value="ECO:0007669"/>
    <property type="project" value="InterPro"/>
</dbReference>
<proteinExistence type="inferred from homology"/>
<evidence type="ECO:0000259" key="3">
    <source>
        <dbReference type="Pfam" id="PF00892"/>
    </source>
</evidence>